<evidence type="ECO:0000313" key="8">
    <source>
        <dbReference type="EMBL" id="THG36028.1"/>
    </source>
</evidence>
<dbReference type="GO" id="GO:0016020">
    <property type="term" value="C:membrane"/>
    <property type="evidence" value="ECO:0007669"/>
    <property type="project" value="UniProtKB-SubCell"/>
</dbReference>
<keyword evidence="4 6" id="KW-1133">Transmembrane helix</keyword>
<dbReference type="GO" id="GO:0055085">
    <property type="term" value="P:transmembrane transport"/>
    <property type="evidence" value="ECO:0007669"/>
    <property type="project" value="InterPro"/>
</dbReference>
<evidence type="ECO:0000259" key="7">
    <source>
        <dbReference type="Pfam" id="PF03600"/>
    </source>
</evidence>
<evidence type="ECO:0000256" key="6">
    <source>
        <dbReference type="SAM" id="Phobius"/>
    </source>
</evidence>
<sequence>MTAAQIISAIVFLGTLALVISEKVNRALAALTGAVLLLILHMMSFEQAMDHVDPNTLGVLLGMMPFAAIAALYLMIRFPAQEMGRREGSSRPQPARRPAKTSRFLLAKPVRFRYTLQSLLKEARMPTWLSW</sequence>
<feature type="domain" description="Citrate transporter-like" evidence="7">
    <location>
        <begin position="17"/>
        <end position="88"/>
    </location>
</feature>
<keyword evidence="2" id="KW-0813">Transport</keyword>
<dbReference type="RefSeq" id="WP_136435779.1">
    <property type="nucleotide sequence ID" value="NZ_SSTJ01000018.1"/>
</dbReference>
<dbReference type="EMBL" id="SSTJ01000018">
    <property type="protein sequence ID" value="THG36028.1"/>
    <property type="molecule type" value="Genomic_DNA"/>
</dbReference>
<keyword evidence="3 6" id="KW-0812">Transmembrane</keyword>
<feature type="transmembrane region" description="Helical" evidence="6">
    <location>
        <begin position="6"/>
        <end position="21"/>
    </location>
</feature>
<dbReference type="Proteomes" id="UP000308978">
    <property type="component" value="Unassembled WGS sequence"/>
</dbReference>
<evidence type="ECO:0000256" key="5">
    <source>
        <dbReference type="ARBA" id="ARBA00023136"/>
    </source>
</evidence>
<dbReference type="InterPro" id="IPR004680">
    <property type="entry name" value="Cit_transptr-like_dom"/>
</dbReference>
<reference evidence="8 9" key="1">
    <citation type="submission" date="2019-04" db="EMBL/GenBank/DDBJ databases">
        <title>Microbes associate with the intestines of laboratory mice.</title>
        <authorList>
            <person name="Navarre W."/>
            <person name="Wong E."/>
            <person name="Huang K.C."/>
            <person name="Tropini C."/>
            <person name="Ng K."/>
            <person name="Yu B."/>
        </authorList>
    </citation>
    <scope>NUCLEOTIDE SEQUENCE [LARGE SCALE GENOMIC DNA]</scope>
    <source>
        <strain evidence="8 9">NM80_B27</strain>
    </source>
</reference>
<comment type="subcellular location">
    <subcellularLocation>
        <location evidence="1">Membrane</location>
        <topology evidence="1">Multi-pass membrane protein</topology>
    </subcellularLocation>
</comment>
<evidence type="ECO:0000256" key="2">
    <source>
        <dbReference type="ARBA" id="ARBA00022448"/>
    </source>
</evidence>
<comment type="caution">
    <text evidence="8">The sequence shown here is derived from an EMBL/GenBank/DDBJ whole genome shotgun (WGS) entry which is preliminary data.</text>
</comment>
<accession>A0A4S4FZY2</accession>
<evidence type="ECO:0000256" key="1">
    <source>
        <dbReference type="ARBA" id="ARBA00004141"/>
    </source>
</evidence>
<organism evidence="8 9">
    <name type="scientific">Adlercreutzia caecimuris</name>
    <dbReference type="NCBI Taxonomy" id="671266"/>
    <lineage>
        <taxon>Bacteria</taxon>
        <taxon>Bacillati</taxon>
        <taxon>Actinomycetota</taxon>
        <taxon>Coriobacteriia</taxon>
        <taxon>Eggerthellales</taxon>
        <taxon>Eggerthellaceae</taxon>
        <taxon>Adlercreutzia</taxon>
    </lineage>
</organism>
<feature type="transmembrane region" description="Helical" evidence="6">
    <location>
        <begin position="57"/>
        <end position="76"/>
    </location>
</feature>
<proteinExistence type="predicted"/>
<gene>
    <name evidence="8" type="ORF">E5986_10550</name>
</gene>
<protein>
    <recommendedName>
        <fullName evidence="7">Citrate transporter-like domain-containing protein</fullName>
    </recommendedName>
</protein>
<dbReference type="AlphaFoldDB" id="A0A4S4FZY2"/>
<keyword evidence="5 6" id="KW-0472">Membrane</keyword>
<dbReference type="Pfam" id="PF03600">
    <property type="entry name" value="CitMHS"/>
    <property type="match status" value="1"/>
</dbReference>
<feature type="transmembrane region" description="Helical" evidence="6">
    <location>
        <begin position="28"/>
        <end position="45"/>
    </location>
</feature>
<evidence type="ECO:0000313" key="9">
    <source>
        <dbReference type="Proteomes" id="UP000308978"/>
    </source>
</evidence>
<evidence type="ECO:0000256" key="4">
    <source>
        <dbReference type="ARBA" id="ARBA00022989"/>
    </source>
</evidence>
<name>A0A4S4FZY2_9ACTN</name>
<evidence type="ECO:0000256" key="3">
    <source>
        <dbReference type="ARBA" id="ARBA00022692"/>
    </source>
</evidence>